<dbReference type="AlphaFoldDB" id="B7FWS4"/>
<dbReference type="InParanoid" id="B7FWS4"/>
<keyword evidence="2 5" id="KW-0812">Transmembrane</keyword>
<accession>B7FWS4</accession>
<evidence type="ECO:0000259" key="6">
    <source>
        <dbReference type="Pfam" id="PF00892"/>
    </source>
</evidence>
<feature type="transmembrane region" description="Helical" evidence="5">
    <location>
        <begin position="242"/>
        <end position="261"/>
    </location>
</feature>
<feature type="transmembrane region" description="Helical" evidence="5">
    <location>
        <begin position="273"/>
        <end position="294"/>
    </location>
</feature>
<feature type="non-terminal residue" evidence="7">
    <location>
        <position position="331"/>
    </location>
</feature>
<dbReference type="RefSeq" id="XP_002179213.1">
    <property type="nucleotide sequence ID" value="XM_002179177.1"/>
</dbReference>
<evidence type="ECO:0000313" key="8">
    <source>
        <dbReference type="Proteomes" id="UP000000759"/>
    </source>
</evidence>
<name>B7FWS4_PHATC</name>
<dbReference type="PANTHER" id="PTHR23051">
    <property type="entry name" value="SOLUTE CARRIER FAMILY 35, MEMBER F5"/>
    <property type="match status" value="1"/>
</dbReference>
<sequence>MLSRSYAQGLVFIVLVALIWAASSVLVQYLYTEQSFESPFLLTYIGVSLFTLWLPTRLLTEWVEHRFRKVANDVSPEEDADVVYTDHRFSPWTHGDHLKAAAKIAPVWFVANWSYNASLAYTSITSSTVLAATGSIFTFIFALLLKDEQFAWMKLAGVLLGVSGSCLTALHDSSSKSSSDSDAVRNLELFGDFLGLISAVGYGAYAVQTRVLCPRDEALYSMQLLLGYIGLIDLIVLSPIAIYQSITSVQIPLFVFLFGLLDNVISDYMWLRAVILTNATVATVGLGLTIPLAFASDIILGKSDVLSTGSVLGALIVLLGFVFVNIGATSI</sequence>
<dbReference type="InterPro" id="IPR037185">
    <property type="entry name" value="EmrE-like"/>
</dbReference>
<evidence type="ECO:0000256" key="5">
    <source>
        <dbReference type="SAM" id="Phobius"/>
    </source>
</evidence>
<dbReference type="EMBL" id="CM000609">
    <property type="protein sequence ID" value="EEC49036.1"/>
    <property type="molecule type" value="Genomic_DNA"/>
</dbReference>
<feature type="transmembrane region" description="Helical" evidence="5">
    <location>
        <begin position="6"/>
        <end position="27"/>
    </location>
</feature>
<evidence type="ECO:0000313" key="7">
    <source>
        <dbReference type="EMBL" id="EEC49036.1"/>
    </source>
</evidence>
<evidence type="ECO:0000256" key="3">
    <source>
        <dbReference type="ARBA" id="ARBA00022989"/>
    </source>
</evidence>
<reference evidence="8" key="2">
    <citation type="submission" date="2008-08" db="EMBL/GenBank/DDBJ databases">
        <authorList>
            <consortium name="Diatom Consortium"/>
            <person name="Grigoriev I."/>
            <person name="Grimwood J."/>
            <person name="Kuo A."/>
            <person name="Otillar R.P."/>
            <person name="Salamov A."/>
            <person name="Detter J.C."/>
            <person name="Lindquist E."/>
            <person name="Shapiro H."/>
            <person name="Lucas S."/>
            <person name="Glavina del Rio T."/>
            <person name="Pitluck S."/>
            <person name="Rokhsar D."/>
            <person name="Bowler C."/>
        </authorList>
    </citation>
    <scope>GENOME REANNOTATION</scope>
    <source>
        <strain evidence="8">CCAP 1055/1</strain>
    </source>
</reference>
<evidence type="ECO:0000256" key="1">
    <source>
        <dbReference type="ARBA" id="ARBA00004141"/>
    </source>
</evidence>
<dbReference type="InterPro" id="IPR000620">
    <property type="entry name" value="EamA_dom"/>
</dbReference>
<evidence type="ECO:0000256" key="4">
    <source>
        <dbReference type="ARBA" id="ARBA00023136"/>
    </source>
</evidence>
<feature type="transmembrane region" description="Helical" evidence="5">
    <location>
        <begin position="306"/>
        <end position="328"/>
    </location>
</feature>
<feature type="transmembrane region" description="Helical" evidence="5">
    <location>
        <begin position="119"/>
        <end position="145"/>
    </location>
</feature>
<dbReference type="SUPFAM" id="SSF103481">
    <property type="entry name" value="Multidrug resistance efflux transporter EmrE"/>
    <property type="match status" value="1"/>
</dbReference>
<dbReference type="PANTHER" id="PTHR23051:SF0">
    <property type="entry name" value="SOLUTE CARRIER FAMILY 35 MEMBER F5"/>
    <property type="match status" value="1"/>
</dbReference>
<gene>
    <name evidence="7" type="ORF">PHATRDRAFT_26807</name>
</gene>
<protein>
    <recommendedName>
        <fullName evidence="6">EamA domain-containing protein</fullName>
    </recommendedName>
</protein>
<keyword evidence="8" id="KW-1185">Reference proteome</keyword>
<keyword evidence="3 5" id="KW-1133">Transmembrane helix</keyword>
<dbReference type="Pfam" id="PF00892">
    <property type="entry name" value="EamA"/>
    <property type="match status" value="1"/>
</dbReference>
<organism evidence="7 8">
    <name type="scientific">Phaeodactylum tricornutum (strain CCAP 1055/1)</name>
    <dbReference type="NCBI Taxonomy" id="556484"/>
    <lineage>
        <taxon>Eukaryota</taxon>
        <taxon>Sar</taxon>
        <taxon>Stramenopiles</taxon>
        <taxon>Ochrophyta</taxon>
        <taxon>Bacillariophyta</taxon>
        <taxon>Bacillariophyceae</taxon>
        <taxon>Bacillariophycidae</taxon>
        <taxon>Naviculales</taxon>
        <taxon>Phaeodactylaceae</taxon>
        <taxon>Phaeodactylum</taxon>
    </lineage>
</organism>
<dbReference type="Proteomes" id="UP000000759">
    <property type="component" value="Chromosome 6"/>
</dbReference>
<comment type="subcellular location">
    <subcellularLocation>
        <location evidence="1">Membrane</location>
        <topology evidence="1">Multi-pass membrane protein</topology>
    </subcellularLocation>
</comment>
<feature type="domain" description="EamA" evidence="6">
    <location>
        <begin position="109"/>
        <end position="168"/>
    </location>
</feature>
<reference evidence="7 8" key="1">
    <citation type="journal article" date="2008" name="Nature">
        <title>The Phaeodactylum genome reveals the evolutionary history of diatom genomes.</title>
        <authorList>
            <person name="Bowler C."/>
            <person name="Allen A.E."/>
            <person name="Badger J.H."/>
            <person name="Grimwood J."/>
            <person name="Jabbari K."/>
            <person name="Kuo A."/>
            <person name="Maheswari U."/>
            <person name="Martens C."/>
            <person name="Maumus F."/>
            <person name="Otillar R.P."/>
            <person name="Rayko E."/>
            <person name="Salamov A."/>
            <person name="Vandepoele K."/>
            <person name="Beszteri B."/>
            <person name="Gruber A."/>
            <person name="Heijde M."/>
            <person name="Katinka M."/>
            <person name="Mock T."/>
            <person name="Valentin K."/>
            <person name="Verret F."/>
            <person name="Berges J.A."/>
            <person name="Brownlee C."/>
            <person name="Cadoret J.P."/>
            <person name="Chiovitti A."/>
            <person name="Choi C.J."/>
            <person name="Coesel S."/>
            <person name="De Martino A."/>
            <person name="Detter J.C."/>
            <person name="Durkin C."/>
            <person name="Falciatore A."/>
            <person name="Fournet J."/>
            <person name="Haruta M."/>
            <person name="Huysman M.J."/>
            <person name="Jenkins B.D."/>
            <person name="Jiroutova K."/>
            <person name="Jorgensen R.E."/>
            <person name="Joubert Y."/>
            <person name="Kaplan A."/>
            <person name="Kroger N."/>
            <person name="Kroth P.G."/>
            <person name="La Roche J."/>
            <person name="Lindquist E."/>
            <person name="Lommer M."/>
            <person name="Martin-Jezequel V."/>
            <person name="Lopez P.J."/>
            <person name="Lucas S."/>
            <person name="Mangogna M."/>
            <person name="McGinnis K."/>
            <person name="Medlin L.K."/>
            <person name="Montsant A."/>
            <person name="Oudot-Le Secq M.P."/>
            <person name="Napoli C."/>
            <person name="Obornik M."/>
            <person name="Parker M.S."/>
            <person name="Petit J.L."/>
            <person name="Porcel B.M."/>
            <person name="Poulsen N."/>
            <person name="Robison M."/>
            <person name="Rychlewski L."/>
            <person name="Rynearson T.A."/>
            <person name="Schmutz J."/>
            <person name="Shapiro H."/>
            <person name="Siaut M."/>
            <person name="Stanley M."/>
            <person name="Sussman M.R."/>
            <person name="Taylor A.R."/>
            <person name="Vardi A."/>
            <person name="von Dassow P."/>
            <person name="Vyverman W."/>
            <person name="Willis A."/>
            <person name="Wyrwicz L.S."/>
            <person name="Rokhsar D.S."/>
            <person name="Weissenbach J."/>
            <person name="Armbrust E.V."/>
            <person name="Green B.R."/>
            <person name="Van de Peer Y."/>
            <person name="Grigoriev I.V."/>
        </authorList>
    </citation>
    <scope>NUCLEOTIDE SEQUENCE [LARGE SCALE GENOMIC DNA]</scope>
    <source>
        <strain evidence="7 8">CCAP 1055/1</strain>
    </source>
</reference>
<dbReference type="OrthoDB" id="1436450at2759"/>
<dbReference type="GeneID" id="7200226"/>
<dbReference type="GO" id="GO:0016020">
    <property type="term" value="C:membrane"/>
    <property type="evidence" value="ECO:0007669"/>
    <property type="project" value="UniProtKB-SubCell"/>
</dbReference>
<dbReference type="PaxDb" id="2850-Phatr26807"/>
<feature type="transmembrane region" description="Helical" evidence="5">
    <location>
        <begin position="39"/>
        <end position="56"/>
    </location>
</feature>
<dbReference type="eggNOG" id="KOG2765">
    <property type="taxonomic scope" value="Eukaryota"/>
</dbReference>
<feature type="transmembrane region" description="Helical" evidence="5">
    <location>
        <begin position="219"/>
        <end position="236"/>
    </location>
</feature>
<keyword evidence="4 5" id="KW-0472">Membrane</keyword>
<evidence type="ECO:0000256" key="2">
    <source>
        <dbReference type="ARBA" id="ARBA00022692"/>
    </source>
</evidence>
<proteinExistence type="predicted"/>
<feature type="transmembrane region" description="Helical" evidence="5">
    <location>
        <begin position="190"/>
        <end position="207"/>
    </location>
</feature>
<dbReference type="KEGG" id="pti:PHATRDRAFT_26807"/>